<comment type="caution">
    <text evidence="2">The sequence shown here is derived from an EMBL/GenBank/DDBJ whole genome shotgun (WGS) entry which is preliminary data.</text>
</comment>
<organism evidence="2 3">
    <name type="scientific">Aliarcobacter cryaerophilus</name>
    <dbReference type="NCBI Taxonomy" id="28198"/>
    <lineage>
        <taxon>Bacteria</taxon>
        <taxon>Pseudomonadati</taxon>
        <taxon>Campylobacterota</taxon>
        <taxon>Epsilonproteobacteria</taxon>
        <taxon>Campylobacterales</taxon>
        <taxon>Arcobacteraceae</taxon>
        <taxon>Aliarcobacter</taxon>
    </lineage>
</organism>
<dbReference type="EMBL" id="NXGJ01000008">
    <property type="protein sequence ID" value="PRM87610.1"/>
    <property type="molecule type" value="Genomic_DNA"/>
</dbReference>
<dbReference type="Pfam" id="PF13333">
    <property type="entry name" value="rve_2"/>
    <property type="match status" value="1"/>
</dbReference>
<gene>
    <name evidence="2" type="ORF">CJ669_07615</name>
</gene>
<accession>A0A2S9SLZ8</accession>
<name>A0A2S9SLZ8_9BACT</name>
<dbReference type="SUPFAM" id="SSF53098">
    <property type="entry name" value="Ribonuclease H-like"/>
    <property type="match status" value="1"/>
</dbReference>
<sequence>MRPISSSLLSILSIILLEFIVKISSFTSLYFDKKYNICIERFWRSAKVEKIYLNEYDRVSVLKDDVKDYINFYNHKRFHESLEYKKPMEVYSNSMKINEKNYTSISESVA</sequence>
<evidence type="ECO:0000313" key="2">
    <source>
        <dbReference type="EMBL" id="PRM87610.1"/>
    </source>
</evidence>
<feature type="domain" description="Integrase catalytic" evidence="1">
    <location>
        <begin position="40"/>
        <end position="89"/>
    </location>
</feature>
<dbReference type="Proteomes" id="UP000239065">
    <property type="component" value="Unassembled WGS sequence"/>
</dbReference>
<proteinExistence type="predicted"/>
<dbReference type="InterPro" id="IPR012337">
    <property type="entry name" value="RNaseH-like_sf"/>
</dbReference>
<protein>
    <recommendedName>
        <fullName evidence="1">Integrase catalytic domain-containing protein</fullName>
    </recommendedName>
</protein>
<evidence type="ECO:0000259" key="1">
    <source>
        <dbReference type="Pfam" id="PF13333"/>
    </source>
</evidence>
<evidence type="ECO:0000313" key="3">
    <source>
        <dbReference type="Proteomes" id="UP000239065"/>
    </source>
</evidence>
<dbReference type="GO" id="GO:0015074">
    <property type="term" value="P:DNA integration"/>
    <property type="evidence" value="ECO:0007669"/>
    <property type="project" value="InterPro"/>
</dbReference>
<dbReference type="AlphaFoldDB" id="A0A2S9SLZ8"/>
<reference evidence="2 3" key="1">
    <citation type="submission" date="2017-09" db="EMBL/GenBank/DDBJ databases">
        <title>Reassesment of A. cryaerophilus.</title>
        <authorList>
            <person name="Perez-Cataluna A."/>
            <person name="Collado L."/>
            <person name="Salgado O."/>
            <person name="Lefinanco V."/>
            <person name="Figueras M.J."/>
        </authorList>
    </citation>
    <scope>NUCLEOTIDE SEQUENCE [LARGE SCALE GENOMIC DNA]</scope>
    <source>
        <strain evidence="2 3">LMG 9861</strain>
    </source>
</reference>
<dbReference type="InterPro" id="IPR001584">
    <property type="entry name" value="Integrase_cat-core"/>
</dbReference>